<feature type="region of interest" description="Disordered" evidence="1">
    <location>
        <begin position="1"/>
        <end position="444"/>
    </location>
</feature>
<feature type="region of interest" description="Disordered" evidence="1">
    <location>
        <begin position="472"/>
        <end position="521"/>
    </location>
</feature>
<dbReference type="Proteomes" id="UP000576393">
    <property type="component" value="Unassembled WGS sequence"/>
</dbReference>
<keyword evidence="3" id="KW-1185">Reference proteome</keyword>
<feature type="compositionally biased region" description="Low complexity" evidence="1">
    <location>
        <begin position="405"/>
        <end position="420"/>
    </location>
</feature>
<feature type="compositionally biased region" description="Gly residues" evidence="1">
    <location>
        <begin position="194"/>
        <end position="204"/>
    </location>
</feature>
<reference evidence="2 3" key="1">
    <citation type="submission" date="2020-07" db="EMBL/GenBank/DDBJ databases">
        <title>Sequencing the genomes of 1000 actinobacteria strains.</title>
        <authorList>
            <person name="Klenk H.-P."/>
        </authorList>
    </citation>
    <scope>NUCLEOTIDE SEQUENCE [LARGE SCALE GENOMIC DNA]</scope>
    <source>
        <strain evidence="2 3">DSM 45763</strain>
    </source>
</reference>
<feature type="compositionally biased region" description="Pro residues" evidence="1">
    <location>
        <begin position="391"/>
        <end position="404"/>
    </location>
</feature>
<feature type="compositionally biased region" description="Low complexity" evidence="1">
    <location>
        <begin position="98"/>
        <end position="107"/>
    </location>
</feature>
<evidence type="ECO:0000313" key="3">
    <source>
        <dbReference type="Proteomes" id="UP000576393"/>
    </source>
</evidence>
<dbReference type="RefSeq" id="WP_179819670.1">
    <property type="nucleotide sequence ID" value="NZ_JACCCO010000001.1"/>
</dbReference>
<feature type="compositionally biased region" description="Pro residues" evidence="1">
    <location>
        <begin position="160"/>
        <end position="170"/>
    </location>
</feature>
<comment type="caution">
    <text evidence="2">The sequence shown here is derived from an EMBL/GenBank/DDBJ whole genome shotgun (WGS) entry which is preliminary data.</text>
</comment>
<dbReference type="AlphaFoldDB" id="A0A852URE9"/>
<sequence length="697" mass="69070">MRGQESGSEHEREAERSAAPTTPPPSFGQPSPPVQRTAPSGDDQPYDQSRDPSAWPERAPGAAQPWTVPDDGAPYDWYADPDDEVSTPQPSQPPQPPASRRGAPQPGASVPPEHSGPPWAGPAAPQSPQGPQDAQGAQGAGSGAPPWAAAPQAPQAPQGPSSPPWAPPVGPGGSAPSPSGPAWAGPPAPPGAPGRPGGPGDGPGGPVPLTTAPIVPGAPPWQPPPAFTAAAAGMQVWPSTEPGAHDAPRWPAATGEPVWTEHDDAAGRPGESGDAAVRPPGAGGPGGDPAGTAGPGRPAATERPAAPAGTAQDGPAPGDPAAHAGTAAPGSPGSLPAAPAVPDAAAQAPAGQARPGTPGPAREGAAAPGTAEAASPAPPGPAPAEEATPPGGIPELPPLFPPIPASQAAQPPVPMQAVAQERGPFTPPSAVAPAPPAPSTAPPSARRNRVVILAAAAVVLAAGVGTGVVLVQRSSDDPKPPAVAEPVPTTGEAGPTDDPAAAEEPKLTDTQVINSEKTDPGRMTVKDAFTKKVTVGSATFVRVRTDVTKQCQEAAAGKFASALSNRDCRQVLRATYVDKKRKYAVTTGIAILPDRASAIAADQEKNLGSNLWFRGLPGSAGSGAERVSIAGGYASGMVWGRYIVFSYATFSDGHTPAAKEKVLGRVSGAFRDQTAKAVEKRAVAGQAGQTGGAAVTD</sequence>
<accession>A0A852URE9</accession>
<name>A0A852URE9_9ACTN</name>
<evidence type="ECO:0000313" key="2">
    <source>
        <dbReference type="EMBL" id="NYF40117.1"/>
    </source>
</evidence>
<proteinExistence type="predicted"/>
<feature type="compositionally biased region" description="Low complexity" evidence="1">
    <location>
        <begin position="290"/>
        <end position="375"/>
    </location>
</feature>
<feature type="compositionally biased region" description="Basic and acidic residues" evidence="1">
    <location>
        <begin position="7"/>
        <end position="16"/>
    </location>
</feature>
<dbReference type="EMBL" id="JACCCO010000001">
    <property type="protein sequence ID" value="NYF40117.1"/>
    <property type="molecule type" value="Genomic_DNA"/>
</dbReference>
<evidence type="ECO:0000256" key="1">
    <source>
        <dbReference type="SAM" id="MobiDB-lite"/>
    </source>
</evidence>
<feature type="compositionally biased region" description="Pro residues" evidence="1">
    <location>
        <begin position="216"/>
        <end position="226"/>
    </location>
</feature>
<feature type="compositionally biased region" description="Low complexity" evidence="1">
    <location>
        <begin position="174"/>
        <end position="183"/>
    </location>
</feature>
<protein>
    <submittedName>
        <fullName evidence="2">Uncharacterized protein</fullName>
    </submittedName>
</protein>
<feature type="compositionally biased region" description="Pro residues" evidence="1">
    <location>
        <begin position="184"/>
        <end position="193"/>
    </location>
</feature>
<feature type="compositionally biased region" description="Pro residues" evidence="1">
    <location>
        <begin position="21"/>
        <end position="33"/>
    </location>
</feature>
<feature type="compositionally biased region" description="Low complexity" evidence="1">
    <location>
        <begin position="116"/>
        <end position="159"/>
    </location>
</feature>
<organism evidence="2 3">
    <name type="scientific">Streptosporangium sandarakinum</name>
    <dbReference type="NCBI Taxonomy" id="1260955"/>
    <lineage>
        <taxon>Bacteria</taxon>
        <taxon>Bacillati</taxon>
        <taxon>Actinomycetota</taxon>
        <taxon>Actinomycetes</taxon>
        <taxon>Streptosporangiales</taxon>
        <taxon>Streptosporangiaceae</taxon>
        <taxon>Streptosporangium</taxon>
    </lineage>
</organism>
<gene>
    <name evidence="2" type="ORF">HDA43_002276</name>
</gene>